<dbReference type="SUPFAM" id="SSF53383">
    <property type="entry name" value="PLP-dependent transferases"/>
    <property type="match status" value="1"/>
</dbReference>
<evidence type="ECO:0000313" key="9">
    <source>
        <dbReference type="Proteomes" id="UP000033166"/>
    </source>
</evidence>
<dbReference type="NCBIfam" id="NF002797">
    <property type="entry name" value="PRK02936.1"/>
    <property type="match status" value="1"/>
</dbReference>
<dbReference type="NCBIfam" id="NF002325">
    <property type="entry name" value="PRK01278.1"/>
    <property type="match status" value="1"/>
</dbReference>
<dbReference type="EMBL" id="LN774769">
    <property type="protein sequence ID" value="CEN28563.1"/>
    <property type="molecule type" value="Genomic_DNA"/>
</dbReference>
<dbReference type="PROSITE" id="PS00600">
    <property type="entry name" value="AA_TRANSFER_CLASS_3"/>
    <property type="match status" value="1"/>
</dbReference>
<dbReference type="RefSeq" id="WP_047915675.1">
    <property type="nucleotide sequence ID" value="NZ_LN774769.1"/>
</dbReference>
<evidence type="ECO:0000256" key="6">
    <source>
        <dbReference type="ARBA" id="ARBA00029440"/>
    </source>
</evidence>
<evidence type="ECO:0000256" key="4">
    <source>
        <dbReference type="ARBA" id="ARBA00022679"/>
    </source>
</evidence>
<dbReference type="PANTHER" id="PTHR11986:SF79">
    <property type="entry name" value="ACETYLORNITHINE AMINOTRANSFERASE, MITOCHONDRIAL"/>
    <property type="match status" value="1"/>
</dbReference>
<dbReference type="NCBIfam" id="TIGR00707">
    <property type="entry name" value="argD"/>
    <property type="match status" value="1"/>
</dbReference>
<comment type="pathway">
    <text evidence="6">Amino-acid biosynthesis.</text>
</comment>
<dbReference type="Gene3D" id="3.90.1150.10">
    <property type="entry name" value="Aspartate Aminotransferase, domain 1"/>
    <property type="match status" value="1"/>
</dbReference>
<dbReference type="GO" id="GO:0030170">
    <property type="term" value="F:pyridoxal phosphate binding"/>
    <property type="evidence" value="ECO:0007669"/>
    <property type="project" value="InterPro"/>
</dbReference>
<keyword evidence="4" id="KW-0808">Transferase</keyword>
<dbReference type="AlphaFoldDB" id="A0A0D6DXS2"/>
<evidence type="ECO:0000313" key="8">
    <source>
        <dbReference type="EMBL" id="CEN28563.1"/>
    </source>
</evidence>
<dbReference type="Proteomes" id="UP000033166">
    <property type="component" value="Chromosome I"/>
</dbReference>
<dbReference type="InterPro" id="IPR005814">
    <property type="entry name" value="Aminotrans_3"/>
</dbReference>
<dbReference type="InterPro" id="IPR015421">
    <property type="entry name" value="PyrdxlP-dep_Trfase_major"/>
</dbReference>
<dbReference type="FunFam" id="3.40.640.10:FF:000004">
    <property type="entry name" value="Acetylornithine aminotransferase"/>
    <property type="match status" value="1"/>
</dbReference>
<sequence length="378" mass="40052">MTHLLENYGKRIPMTFTHGEGVYLYDQTGKQYLDFTSGIGVMNLGYSFEAGKAAVKAQVDAIPHLSNLYENPLQEEVAAYLDYQGSYKAFFANSGAEANEAALKLARLLKPDTTILAFEDGFHGRTFGAMSATMQDKIQKGFAPLVPGFTKAVYNDVESLSAAVTDKTGAIIFEIVQGEGGVTPITQAFSESLKSFQKQGILLIVDEVQTGNGRTGKLFGFEHFGLEPDIITSAKGLGNGLPIGVMLAKAEYATAFSAGKHGSTFGGNPIAMASAKAVLKELTQPAFLAEVTEKAAFLGAELADKLADKASVVAIRQLGLMVGIELRDGDQVPKVLAAARAHGLLVLSAGHDVIRLLPPLVMPKAQLADGVAILEAIL</sequence>
<dbReference type="GO" id="GO:0006526">
    <property type="term" value="P:L-arginine biosynthetic process"/>
    <property type="evidence" value="ECO:0007669"/>
    <property type="project" value="UniProtKB-ARBA"/>
</dbReference>
<dbReference type="InterPro" id="IPR015422">
    <property type="entry name" value="PyrdxlP-dep_Trfase_small"/>
</dbReference>
<proteinExistence type="inferred from homology"/>
<evidence type="ECO:0000256" key="1">
    <source>
        <dbReference type="ARBA" id="ARBA00001933"/>
    </source>
</evidence>
<protein>
    <submittedName>
        <fullName evidence="8">Acetylornithine transaminase ArgD</fullName>
    </submittedName>
</protein>
<dbReference type="STRING" id="1364.LP2241_30376"/>
<comment type="similarity">
    <text evidence="7">Belongs to the class-III pyridoxal-phosphate-dependent aminotransferase family.</text>
</comment>
<dbReference type="PIRSF" id="PIRSF000521">
    <property type="entry name" value="Transaminase_4ab_Lys_Orn"/>
    <property type="match status" value="1"/>
</dbReference>
<name>A0A0D6DXS2_9LACT</name>
<dbReference type="InterPro" id="IPR004636">
    <property type="entry name" value="AcOrn/SuccOrn_fam"/>
</dbReference>
<keyword evidence="5 7" id="KW-0663">Pyridoxal phosphate</keyword>
<evidence type="ECO:0000256" key="7">
    <source>
        <dbReference type="RuleBase" id="RU003560"/>
    </source>
</evidence>
<gene>
    <name evidence="8" type="primary">argD</name>
    <name evidence="8" type="ORF">LACPI_1363</name>
</gene>
<evidence type="ECO:0000256" key="5">
    <source>
        <dbReference type="ARBA" id="ARBA00022898"/>
    </source>
</evidence>
<dbReference type="Pfam" id="PF00202">
    <property type="entry name" value="Aminotran_3"/>
    <property type="match status" value="1"/>
</dbReference>
<keyword evidence="2" id="KW-0032">Aminotransferase</keyword>
<evidence type="ECO:0000256" key="3">
    <source>
        <dbReference type="ARBA" id="ARBA00022605"/>
    </source>
</evidence>
<accession>A0A0D6DXS2</accession>
<evidence type="ECO:0000256" key="2">
    <source>
        <dbReference type="ARBA" id="ARBA00022576"/>
    </source>
</evidence>
<dbReference type="InterPro" id="IPR049704">
    <property type="entry name" value="Aminotrans_3_PPA_site"/>
</dbReference>
<dbReference type="InterPro" id="IPR015424">
    <property type="entry name" value="PyrdxlP-dep_Trfase"/>
</dbReference>
<comment type="cofactor">
    <cofactor evidence="1">
        <name>pyridoxal 5'-phosphate</name>
        <dbReference type="ChEBI" id="CHEBI:597326"/>
    </cofactor>
</comment>
<dbReference type="KEGG" id="lpk:LACPI_1363"/>
<dbReference type="HOGENOM" id="CLU_016922_10_1_9"/>
<dbReference type="GO" id="GO:0042802">
    <property type="term" value="F:identical protein binding"/>
    <property type="evidence" value="ECO:0007669"/>
    <property type="project" value="TreeGrafter"/>
</dbReference>
<keyword evidence="3" id="KW-0028">Amino-acid biosynthesis</keyword>
<organism evidence="8 9">
    <name type="scientific">Pseudolactococcus piscium MKFS47</name>
    <dbReference type="NCBI Taxonomy" id="297352"/>
    <lineage>
        <taxon>Bacteria</taxon>
        <taxon>Bacillati</taxon>
        <taxon>Bacillota</taxon>
        <taxon>Bacilli</taxon>
        <taxon>Lactobacillales</taxon>
        <taxon>Streptococcaceae</taxon>
        <taxon>Pseudolactococcus</taxon>
    </lineage>
</organism>
<reference evidence="9" key="1">
    <citation type="submission" date="2015-01" db="EMBL/GenBank/DDBJ databases">
        <authorList>
            <person name="Andreevskaya M."/>
        </authorList>
    </citation>
    <scope>NUCLEOTIDE SEQUENCE [LARGE SCALE GENOMIC DNA]</scope>
    <source>
        <strain evidence="9">MKFS47</strain>
    </source>
</reference>
<dbReference type="CDD" id="cd00610">
    <property type="entry name" value="OAT_like"/>
    <property type="match status" value="1"/>
</dbReference>
<dbReference type="InterPro" id="IPR050103">
    <property type="entry name" value="Class-III_PLP-dep_AT"/>
</dbReference>
<dbReference type="GO" id="GO:0008483">
    <property type="term" value="F:transaminase activity"/>
    <property type="evidence" value="ECO:0007669"/>
    <property type="project" value="UniProtKB-KW"/>
</dbReference>
<dbReference type="Gene3D" id="3.40.640.10">
    <property type="entry name" value="Type I PLP-dependent aspartate aminotransferase-like (Major domain)"/>
    <property type="match status" value="1"/>
</dbReference>
<dbReference type="PANTHER" id="PTHR11986">
    <property type="entry name" value="AMINOTRANSFERASE CLASS III"/>
    <property type="match status" value="1"/>
</dbReference>